<feature type="non-terminal residue" evidence="9">
    <location>
        <position position="252"/>
    </location>
</feature>
<feature type="transmembrane region" description="Helical" evidence="8">
    <location>
        <begin position="187"/>
        <end position="209"/>
    </location>
</feature>
<dbReference type="GO" id="GO:0016020">
    <property type="term" value="C:membrane"/>
    <property type="evidence" value="ECO:0007669"/>
    <property type="project" value="UniProtKB-SubCell"/>
</dbReference>
<keyword evidence="5 8" id="KW-1133">Transmembrane helix</keyword>
<dbReference type="EMBL" id="BLLF01000375">
    <property type="protein sequence ID" value="GFH11113.1"/>
    <property type="molecule type" value="Genomic_DNA"/>
</dbReference>
<keyword evidence="10" id="KW-1185">Reference proteome</keyword>
<evidence type="ECO:0000256" key="2">
    <source>
        <dbReference type="ARBA" id="ARBA00007015"/>
    </source>
</evidence>
<feature type="transmembrane region" description="Helical" evidence="8">
    <location>
        <begin position="75"/>
        <end position="97"/>
    </location>
</feature>
<evidence type="ECO:0000313" key="9">
    <source>
        <dbReference type="EMBL" id="GFH11113.1"/>
    </source>
</evidence>
<evidence type="ECO:0000256" key="5">
    <source>
        <dbReference type="ARBA" id="ARBA00022989"/>
    </source>
</evidence>
<evidence type="ECO:0000256" key="1">
    <source>
        <dbReference type="ARBA" id="ARBA00004141"/>
    </source>
</evidence>
<comment type="subcellular location">
    <subcellularLocation>
        <location evidence="1">Membrane</location>
        <topology evidence="1">Multi-pass membrane protein</topology>
    </subcellularLocation>
</comment>
<feature type="transmembrane region" description="Helical" evidence="8">
    <location>
        <begin position="127"/>
        <end position="145"/>
    </location>
</feature>
<comment type="caution">
    <text evidence="9">The sequence shown here is derived from an EMBL/GenBank/DDBJ whole genome shotgun (WGS) entry which is preliminary data.</text>
</comment>
<evidence type="ECO:0000313" key="10">
    <source>
        <dbReference type="Proteomes" id="UP000485058"/>
    </source>
</evidence>
<sequence length="252" mass="25754">MVTGTKILQLVPAQVLGQATFMPILVLAARLCPEGVEATLFATLMSILNAGSFAGSAMGAALTKALGVTSDNFDHLFTLVLLCNLATMLPAPFLGLLPATLDKPDDDDDGDGDKRGASTAASDTNGVLGQATFMPILVLAARLCPEGVEATLFATLMSILNAGSFAGSAMGAALTKALGVTSDNFDHLFTLVLLCNLATMLPAPFLGLLPATLDKPDDDDDGDGDKRGASTAASDTNGVKHGNAMDGLELIN</sequence>
<dbReference type="Proteomes" id="UP000485058">
    <property type="component" value="Unassembled WGS sequence"/>
</dbReference>
<evidence type="ECO:0000256" key="8">
    <source>
        <dbReference type="SAM" id="Phobius"/>
    </source>
</evidence>
<feature type="transmembrane region" description="Helical" evidence="8">
    <location>
        <begin position="152"/>
        <end position="175"/>
    </location>
</feature>
<dbReference type="PANTHER" id="PTHR31585">
    <property type="entry name" value="FOLATE-BIOPTERIN TRANSPORTER 1, CHLOROPLASTIC"/>
    <property type="match status" value="1"/>
</dbReference>
<evidence type="ECO:0000256" key="3">
    <source>
        <dbReference type="ARBA" id="ARBA00022448"/>
    </source>
</evidence>
<accession>A0A699YLW8</accession>
<gene>
    <name evidence="9" type="ORF">HaLaN_06554</name>
</gene>
<keyword evidence="3" id="KW-0813">Transport</keyword>
<proteinExistence type="inferred from homology"/>
<dbReference type="PANTHER" id="PTHR31585:SF0">
    <property type="entry name" value="FOLATE-BIOPTERIN TRANSPORTER 1, CHLOROPLASTIC"/>
    <property type="match status" value="1"/>
</dbReference>
<evidence type="ECO:0000256" key="7">
    <source>
        <dbReference type="SAM" id="MobiDB-lite"/>
    </source>
</evidence>
<comment type="similarity">
    <text evidence="2">Belongs to the major facilitator superfamily. Folate-biopterin transporter (TC 2.A.71) family.</text>
</comment>
<dbReference type="SUPFAM" id="SSF103473">
    <property type="entry name" value="MFS general substrate transporter"/>
    <property type="match status" value="2"/>
</dbReference>
<organism evidence="9 10">
    <name type="scientific">Haematococcus lacustris</name>
    <name type="common">Green alga</name>
    <name type="synonym">Haematococcus pluvialis</name>
    <dbReference type="NCBI Taxonomy" id="44745"/>
    <lineage>
        <taxon>Eukaryota</taxon>
        <taxon>Viridiplantae</taxon>
        <taxon>Chlorophyta</taxon>
        <taxon>core chlorophytes</taxon>
        <taxon>Chlorophyceae</taxon>
        <taxon>CS clade</taxon>
        <taxon>Chlamydomonadales</taxon>
        <taxon>Haematococcaceae</taxon>
        <taxon>Haematococcus</taxon>
    </lineage>
</organism>
<feature type="region of interest" description="Disordered" evidence="7">
    <location>
        <begin position="217"/>
        <end position="246"/>
    </location>
</feature>
<feature type="transmembrane region" description="Helical" evidence="8">
    <location>
        <begin position="38"/>
        <end position="63"/>
    </location>
</feature>
<dbReference type="Pfam" id="PF03092">
    <property type="entry name" value="BT1"/>
    <property type="match status" value="2"/>
</dbReference>
<name>A0A699YLW8_HAELA</name>
<dbReference type="InterPro" id="IPR036259">
    <property type="entry name" value="MFS_trans_sf"/>
</dbReference>
<reference evidence="9 10" key="1">
    <citation type="submission" date="2020-02" db="EMBL/GenBank/DDBJ databases">
        <title>Draft genome sequence of Haematococcus lacustris strain NIES-144.</title>
        <authorList>
            <person name="Morimoto D."/>
            <person name="Nakagawa S."/>
            <person name="Yoshida T."/>
            <person name="Sawayama S."/>
        </authorList>
    </citation>
    <scope>NUCLEOTIDE SEQUENCE [LARGE SCALE GENOMIC DNA]</scope>
    <source>
        <strain evidence="9 10">NIES-144</strain>
    </source>
</reference>
<feature type="non-terminal residue" evidence="9">
    <location>
        <position position="1"/>
    </location>
</feature>
<evidence type="ECO:0000256" key="6">
    <source>
        <dbReference type="ARBA" id="ARBA00023136"/>
    </source>
</evidence>
<protein>
    <submittedName>
        <fullName evidence="9">Uncharacterized protein</fullName>
    </submittedName>
</protein>
<dbReference type="AlphaFoldDB" id="A0A699YLW8"/>
<keyword evidence="6 8" id="KW-0472">Membrane</keyword>
<keyword evidence="4 8" id="KW-0812">Transmembrane</keyword>
<dbReference type="InterPro" id="IPR039309">
    <property type="entry name" value="BT1"/>
</dbReference>
<evidence type="ECO:0000256" key="4">
    <source>
        <dbReference type="ARBA" id="ARBA00022692"/>
    </source>
</evidence>